<protein>
    <recommendedName>
        <fullName evidence="3">Thioesterase superfamily protein</fullName>
    </recommendedName>
</protein>
<dbReference type="SUPFAM" id="SSF54637">
    <property type="entry name" value="Thioesterase/thiol ester dehydrase-isomerase"/>
    <property type="match status" value="1"/>
</dbReference>
<evidence type="ECO:0008006" key="3">
    <source>
        <dbReference type="Google" id="ProtNLM"/>
    </source>
</evidence>
<proteinExistence type="predicted"/>
<accession>D6TSQ3</accession>
<evidence type="ECO:0000313" key="2">
    <source>
        <dbReference type="Proteomes" id="UP000004508"/>
    </source>
</evidence>
<dbReference type="InterPro" id="IPR029069">
    <property type="entry name" value="HotDog_dom_sf"/>
</dbReference>
<comment type="caution">
    <text evidence="1">The sequence shown here is derived from an EMBL/GenBank/DDBJ whole genome shotgun (WGS) entry which is preliminary data.</text>
</comment>
<dbReference type="InterPro" id="IPR027961">
    <property type="entry name" value="DUF4442"/>
</dbReference>
<evidence type="ECO:0000313" key="1">
    <source>
        <dbReference type="EMBL" id="EFH83454.1"/>
    </source>
</evidence>
<dbReference type="OrthoDB" id="337200at2"/>
<dbReference type="AlphaFoldDB" id="D6TSQ3"/>
<dbReference type="RefSeq" id="WP_007914168.1">
    <property type="nucleotide sequence ID" value="NZ_ADVG01000003.1"/>
</dbReference>
<dbReference type="Pfam" id="PF14539">
    <property type="entry name" value="DUF4442"/>
    <property type="match status" value="1"/>
</dbReference>
<dbReference type="STRING" id="485913.Krac_4416"/>
<organism evidence="1 2">
    <name type="scientific">Ktedonobacter racemifer DSM 44963</name>
    <dbReference type="NCBI Taxonomy" id="485913"/>
    <lineage>
        <taxon>Bacteria</taxon>
        <taxon>Bacillati</taxon>
        <taxon>Chloroflexota</taxon>
        <taxon>Ktedonobacteria</taxon>
        <taxon>Ktedonobacterales</taxon>
        <taxon>Ktedonobacteraceae</taxon>
        <taxon>Ktedonobacter</taxon>
    </lineage>
</organism>
<dbReference type="EMBL" id="ADVG01000003">
    <property type="protein sequence ID" value="EFH83454.1"/>
    <property type="molecule type" value="Genomic_DNA"/>
</dbReference>
<dbReference type="NCBIfam" id="TIGR00369">
    <property type="entry name" value="unchar_dom_1"/>
    <property type="match status" value="1"/>
</dbReference>
<dbReference type="InParanoid" id="D6TSQ3"/>
<dbReference type="InterPro" id="IPR003736">
    <property type="entry name" value="PAAI_dom"/>
</dbReference>
<dbReference type="GO" id="GO:0016790">
    <property type="term" value="F:thiolester hydrolase activity"/>
    <property type="evidence" value="ECO:0007669"/>
    <property type="project" value="UniProtKB-ARBA"/>
</dbReference>
<reference evidence="1 2" key="1">
    <citation type="journal article" date="2011" name="Stand. Genomic Sci.">
        <title>Non-contiguous finished genome sequence and contextual data of the filamentous soil bacterium Ktedonobacter racemifer type strain (SOSP1-21).</title>
        <authorList>
            <person name="Chang Y.J."/>
            <person name="Land M."/>
            <person name="Hauser L."/>
            <person name="Chertkov O."/>
            <person name="Del Rio T.G."/>
            <person name="Nolan M."/>
            <person name="Copeland A."/>
            <person name="Tice H."/>
            <person name="Cheng J.F."/>
            <person name="Lucas S."/>
            <person name="Han C."/>
            <person name="Goodwin L."/>
            <person name="Pitluck S."/>
            <person name="Ivanova N."/>
            <person name="Ovchinikova G."/>
            <person name="Pati A."/>
            <person name="Chen A."/>
            <person name="Palaniappan K."/>
            <person name="Mavromatis K."/>
            <person name="Liolios K."/>
            <person name="Brettin T."/>
            <person name="Fiebig A."/>
            <person name="Rohde M."/>
            <person name="Abt B."/>
            <person name="Goker M."/>
            <person name="Detter J.C."/>
            <person name="Woyke T."/>
            <person name="Bristow J."/>
            <person name="Eisen J.A."/>
            <person name="Markowitz V."/>
            <person name="Hugenholtz P."/>
            <person name="Kyrpides N.C."/>
            <person name="Klenk H.P."/>
            <person name="Lapidus A."/>
        </authorList>
    </citation>
    <scope>NUCLEOTIDE SEQUENCE [LARGE SCALE GENOMIC DNA]</scope>
    <source>
        <strain evidence="2">DSM 44963</strain>
    </source>
</reference>
<gene>
    <name evidence="1" type="ORF">Krac_4416</name>
</gene>
<dbReference type="CDD" id="cd03443">
    <property type="entry name" value="PaaI_thioesterase"/>
    <property type="match status" value="1"/>
</dbReference>
<keyword evidence="2" id="KW-1185">Reference proteome</keyword>
<name>D6TSQ3_KTERA</name>
<dbReference type="Proteomes" id="UP000004508">
    <property type="component" value="Unassembled WGS sequence"/>
</dbReference>
<dbReference type="Gene3D" id="3.10.129.10">
    <property type="entry name" value="Hotdog Thioesterase"/>
    <property type="match status" value="1"/>
</dbReference>
<sequence length="146" mass="16108">MDIWQQILDFEPFLRLLDIKAEVLGPDDVLLRLIVRQEVANHLGGLHGGAQFTLGESTALTAAVFSLGMQLDQVAVLTRGATINYQKMALGDLTAHARVVHEERESLRDAWNTKKRARLNVPVEIADATGQVVTVLNVECLILPRS</sequence>
<dbReference type="eggNOG" id="COG2050">
    <property type="taxonomic scope" value="Bacteria"/>
</dbReference>